<accession>A0A1W0XA23</accession>
<reference evidence="3" key="1">
    <citation type="submission" date="2017-01" db="EMBL/GenBank/DDBJ databases">
        <title>Comparative genomics of anhydrobiosis in the tardigrade Hypsibius dujardini.</title>
        <authorList>
            <person name="Yoshida Y."/>
            <person name="Koutsovoulos G."/>
            <person name="Laetsch D."/>
            <person name="Stevens L."/>
            <person name="Kumar S."/>
            <person name="Horikawa D."/>
            <person name="Ishino K."/>
            <person name="Komine S."/>
            <person name="Tomita M."/>
            <person name="Blaxter M."/>
            <person name="Arakawa K."/>
        </authorList>
    </citation>
    <scope>NUCLEOTIDE SEQUENCE [LARGE SCALE GENOMIC DNA]</scope>
    <source>
        <strain evidence="3">Z151</strain>
    </source>
</reference>
<feature type="region of interest" description="Disordered" evidence="1">
    <location>
        <begin position="15"/>
        <end position="57"/>
    </location>
</feature>
<protein>
    <submittedName>
        <fullName evidence="2">Uncharacterized protein</fullName>
    </submittedName>
</protein>
<proteinExistence type="predicted"/>
<dbReference type="EMBL" id="MTYJ01000007">
    <property type="protein sequence ID" value="OQV24343.1"/>
    <property type="molecule type" value="Genomic_DNA"/>
</dbReference>
<evidence type="ECO:0000313" key="2">
    <source>
        <dbReference type="EMBL" id="OQV24343.1"/>
    </source>
</evidence>
<dbReference type="AlphaFoldDB" id="A0A1W0XA23"/>
<keyword evidence="3" id="KW-1185">Reference proteome</keyword>
<comment type="caution">
    <text evidence="2">The sequence shown here is derived from an EMBL/GenBank/DDBJ whole genome shotgun (WGS) entry which is preliminary data.</text>
</comment>
<organism evidence="2 3">
    <name type="scientific">Hypsibius exemplaris</name>
    <name type="common">Freshwater tardigrade</name>
    <dbReference type="NCBI Taxonomy" id="2072580"/>
    <lineage>
        <taxon>Eukaryota</taxon>
        <taxon>Metazoa</taxon>
        <taxon>Ecdysozoa</taxon>
        <taxon>Tardigrada</taxon>
        <taxon>Eutardigrada</taxon>
        <taxon>Parachela</taxon>
        <taxon>Hypsibioidea</taxon>
        <taxon>Hypsibiidae</taxon>
        <taxon>Hypsibius</taxon>
    </lineage>
</organism>
<evidence type="ECO:0000256" key="1">
    <source>
        <dbReference type="SAM" id="MobiDB-lite"/>
    </source>
</evidence>
<name>A0A1W0XA23_HYPEX</name>
<gene>
    <name evidence="2" type="ORF">BV898_01881</name>
</gene>
<dbReference type="Proteomes" id="UP000192578">
    <property type="component" value="Unassembled WGS sequence"/>
</dbReference>
<evidence type="ECO:0000313" key="3">
    <source>
        <dbReference type="Proteomes" id="UP000192578"/>
    </source>
</evidence>
<feature type="compositionally biased region" description="Low complexity" evidence="1">
    <location>
        <begin position="20"/>
        <end position="29"/>
    </location>
</feature>
<sequence length="72" mass="8119">MAQIHLDKCRAKKLNSYPFNTQTQNQQPHHNTDVSPTLTKEPDSETADIGGTESGRTLNIDDQCFQKWLTSS</sequence>